<reference evidence="3 4" key="1">
    <citation type="submission" date="2012-02" db="EMBL/GenBank/DDBJ databases">
        <title>Shotgun genome sequence of Phaeospirillum photometricum DSM 122.</title>
        <authorList>
            <person name="Duquesne K."/>
            <person name="Sturgis J."/>
        </authorList>
    </citation>
    <scope>NUCLEOTIDE SEQUENCE [LARGE SCALE GENOMIC DNA]</scope>
    <source>
        <strain evidence="4">DSM122</strain>
    </source>
</reference>
<sequence>MSDPDLTTIHYVDTHVGQKIRQRRIALNMDQESLARRVGVSFQQIQKYERGTNRVSASRLFDIARALGVEVGFFFRDLENGDPGKNAAVADTMRGLALDTTGEPDPMKHAQSIELARAFWALPDDGMRSTFVSLLNSMSRSED</sequence>
<evidence type="ECO:0000313" key="4">
    <source>
        <dbReference type="Proteomes" id="UP000033220"/>
    </source>
</evidence>
<dbReference type="EMBL" id="HE663493">
    <property type="protein sequence ID" value="CCG09720.1"/>
    <property type="molecule type" value="Genomic_DNA"/>
</dbReference>
<evidence type="ECO:0000259" key="2">
    <source>
        <dbReference type="PROSITE" id="PS50943"/>
    </source>
</evidence>
<keyword evidence="1" id="KW-0238">DNA-binding</keyword>
<dbReference type="Gene3D" id="1.10.260.40">
    <property type="entry name" value="lambda repressor-like DNA-binding domains"/>
    <property type="match status" value="1"/>
</dbReference>
<dbReference type="RefSeq" id="WP_014416348.1">
    <property type="nucleotide sequence ID" value="NC_017059.1"/>
</dbReference>
<dbReference type="STRING" id="1150469.RSPPHO_03094"/>
<dbReference type="HOGENOM" id="CLU_066192_26_0_5"/>
<dbReference type="CDD" id="cd00093">
    <property type="entry name" value="HTH_XRE"/>
    <property type="match status" value="1"/>
</dbReference>
<dbReference type="PANTHER" id="PTHR46797:SF19">
    <property type="entry name" value="BLL2473 PROTEIN"/>
    <property type="match status" value="1"/>
</dbReference>
<accession>H6SQZ8</accession>
<dbReference type="OrthoDB" id="9797172at2"/>
<keyword evidence="4" id="KW-1185">Reference proteome</keyword>
<dbReference type="PROSITE" id="PS50943">
    <property type="entry name" value="HTH_CROC1"/>
    <property type="match status" value="1"/>
</dbReference>
<dbReference type="PANTHER" id="PTHR46797">
    <property type="entry name" value="HTH-TYPE TRANSCRIPTIONAL REGULATOR"/>
    <property type="match status" value="1"/>
</dbReference>
<dbReference type="GO" id="GO:0003677">
    <property type="term" value="F:DNA binding"/>
    <property type="evidence" value="ECO:0007669"/>
    <property type="project" value="UniProtKB-KW"/>
</dbReference>
<organism evidence="3 4">
    <name type="scientific">Pararhodospirillum photometricum DSM 122</name>
    <dbReference type="NCBI Taxonomy" id="1150469"/>
    <lineage>
        <taxon>Bacteria</taxon>
        <taxon>Pseudomonadati</taxon>
        <taxon>Pseudomonadota</taxon>
        <taxon>Alphaproteobacteria</taxon>
        <taxon>Rhodospirillales</taxon>
        <taxon>Rhodospirillaceae</taxon>
        <taxon>Pararhodospirillum</taxon>
    </lineage>
</organism>
<feature type="domain" description="HTH cro/C1-type" evidence="2">
    <location>
        <begin position="20"/>
        <end position="74"/>
    </location>
</feature>
<dbReference type="SMART" id="SM00530">
    <property type="entry name" value="HTH_XRE"/>
    <property type="match status" value="1"/>
</dbReference>
<dbReference type="InterPro" id="IPR010982">
    <property type="entry name" value="Lambda_DNA-bd_dom_sf"/>
</dbReference>
<dbReference type="PATRIC" id="fig|1150469.3.peg.3491"/>
<evidence type="ECO:0000313" key="3">
    <source>
        <dbReference type="EMBL" id="CCG09720.1"/>
    </source>
</evidence>
<dbReference type="InterPro" id="IPR001387">
    <property type="entry name" value="Cro/C1-type_HTH"/>
</dbReference>
<dbReference type="InterPro" id="IPR050807">
    <property type="entry name" value="TransReg_Diox_bact_type"/>
</dbReference>
<gene>
    <name evidence="3" type="ORF">RSPPHO_03094</name>
</gene>
<evidence type="ECO:0000256" key="1">
    <source>
        <dbReference type="ARBA" id="ARBA00023125"/>
    </source>
</evidence>
<dbReference type="GO" id="GO:0005829">
    <property type="term" value="C:cytosol"/>
    <property type="evidence" value="ECO:0007669"/>
    <property type="project" value="TreeGrafter"/>
</dbReference>
<dbReference type="Proteomes" id="UP000033220">
    <property type="component" value="Chromosome DSM 122"/>
</dbReference>
<dbReference type="eggNOG" id="COG1396">
    <property type="taxonomic scope" value="Bacteria"/>
</dbReference>
<dbReference type="GO" id="GO:0003700">
    <property type="term" value="F:DNA-binding transcription factor activity"/>
    <property type="evidence" value="ECO:0007669"/>
    <property type="project" value="TreeGrafter"/>
</dbReference>
<dbReference type="KEGG" id="rpm:RSPPHO_03094"/>
<dbReference type="SUPFAM" id="SSF47413">
    <property type="entry name" value="lambda repressor-like DNA-binding domains"/>
    <property type="match status" value="1"/>
</dbReference>
<protein>
    <submittedName>
        <fullName evidence="3">Transcriptional regulator, XRE family</fullName>
    </submittedName>
</protein>
<name>H6SQZ8_PARPM</name>
<dbReference type="AlphaFoldDB" id="H6SQZ8"/>
<proteinExistence type="predicted"/>
<dbReference type="Pfam" id="PF01381">
    <property type="entry name" value="HTH_3"/>
    <property type="match status" value="1"/>
</dbReference>